<dbReference type="CDD" id="cd06530">
    <property type="entry name" value="S26_SPase_I"/>
    <property type="match status" value="1"/>
</dbReference>
<keyword evidence="7" id="KW-0645">Protease</keyword>
<evidence type="ECO:0000313" key="9">
    <source>
        <dbReference type="EMBL" id="AZZ56042.1"/>
    </source>
</evidence>
<dbReference type="PANTHER" id="PTHR43390">
    <property type="entry name" value="SIGNAL PEPTIDASE I"/>
    <property type="match status" value="1"/>
</dbReference>
<dbReference type="AlphaFoldDB" id="A0AAD1AD65"/>
<dbReference type="Proteomes" id="UP000283946">
    <property type="component" value="Chromosome"/>
</dbReference>
<dbReference type="NCBIfam" id="TIGR02227">
    <property type="entry name" value="sigpep_I_bact"/>
    <property type="match status" value="1"/>
</dbReference>
<evidence type="ECO:0000256" key="6">
    <source>
        <dbReference type="PIRSR" id="PIRSR600223-1"/>
    </source>
</evidence>
<protein>
    <recommendedName>
        <fullName evidence="4 7">Signal peptidase I</fullName>
        <ecNumber evidence="4 7">3.4.21.89</ecNumber>
    </recommendedName>
</protein>
<evidence type="ECO:0000313" key="10">
    <source>
        <dbReference type="Proteomes" id="UP000283946"/>
    </source>
</evidence>
<keyword evidence="7" id="KW-1133">Transmembrane helix</keyword>
<gene>
    <name evidence="9" type="primary">lepB</name>
    <name evidence="9" type="ORF">C7V51_09240</name>
</gene>
<dbReference type="PRINTS" id="PR00727">
    <property type="entry name" value="LEADERPTASE"/>
</dbReference>
<sequence length="365" mass="38997">MCPLVNSTRNIALGSASTTAPSISMTPSFLAIASLSFGSSVCTGRANVSATIHHRASAWIGVRGRAGARAKHQGSIIRESSTIRQLGRVAAPGGAECTPARRLVARSAASRRAPRSLRLGLPRRAEGQQMARRTRTTGGRRWYAHPVVTVVMAIVVIALVQTFFVKVYTVPSGSMENTLQGGGFFGDRILVDRTLNLQGGPEQGQIVVFSRDARWGASDSPGSPLSEVVKTFGDVTSIGPSHEEFLVKRAIAAGGHTVSCCDAEGHVLVDGQPLDESYVFEDFPFAPGTLDCTTSPASLRCFEEYTVPENSLFVLGDHRSNSNDSLGECRGTSGPVDSCVKTVPLDRVTGRVFAVAWPLTRWHLF</sequence>
<dbReference type="Gene3D" id="2.10.109.10">
    <property type="entry name" value="Umud Fragment, subunit A"/>
    <property type="match status" value="1"/>
</dbReference>
<proteinExistence type="inferred from homology"/>
<evidence type="ECO:0000259" key="8">
    <source>
        <dbReference type="Pfam" id="PF10502"/>
    </source>
</evidence>
<feature type="active site" evidence="6">
    <location>
        <position position="248"/>
    </location>
</feature>
<evidence type="ECO:0000256" key="2">
    <source>
        <dbReference type="ARBA" id="ARBA00004401"/>
    </source>
</evidence>
<accession>A0AAD1AD65</accession>
<evidence type="ECO:0000256" key="7">
    <source>
        <dbReference type="RuleBase" id="RU362042"/>
    </source>
</evidence>
<reference evidence="9 10" key="1">
    <citation type="submission" date="2018-03" db="EMBL/GenBank/DDBJ databases">
        <title>Bacteriophage NCPPB3778 and a type I-E CRISPR drive the evolution of the US Biological Select Agent, Rathayibacter toxicus.</title>
        <authorList>
            <person name="Davis E.W.II."/>
            <person name="Tabima J.F."/>
            <person name="Weisberg A.J."/>
            <person name="Dantas Lopes L."/>
            <person name="Wiseman M.S."/>
            <person name="Wiseman M.S."/>
            <person name="Pupko T."/>
            <person name="Belcher M.S."/>
            <person name="Sechler A.J."/>
            <person name="Tancos M.A."/>
            <person name="Schroeder B.K."/>
            <person name="Murray T.D."/>
            <person name="Luster D.G."/>
            <person name="Schneider W.L."/>
            <person name="Rogers E."/>
            <person name="Andreote F.D."/>
            <person name="Grunwald N.J."/>
            <person name="Putnam M.L."/>
            <person name="Chang J.H."/>
        </authorList>
    </citation>
    <scope>NUCLEOTIDE SEQUENCE [LARGE SCALE GENOMIC DNA]</scope>
    <source>
        <strain evidence="9 10">NCCPB 2253</strain>
    </source>
</reference>
<dbReference type="KEGG" id="ria:C7V51_09240"/>
<keyword evidence="7" id="KW-0812">Transmembrane</keyword>
<dbReference type="PROSITE" id="PS00761">
    <property type="entry name" value="SPASE_I_3"/>
    <property type="match status" value="1"/>
</dbReference>
<keyword evidence="7" id="KW-0472">Membrane</keyword>
<feature type="active site" evidence="6">
    <location>
        <position position="174"/>
    </location>
</feature>
<name>A0AAD1AD65_9MICO</name>
<dbReference type="EC" id="3.4.21.89" evidence="4 7"/>
<dbReference type="InterPro" id="IPR036286">
    <property type="entry name" value="LexA/Signal_pep-like_sf"/>
</dbReference>
<comment type="similarity">
    <text evidence="3 7">Belongs to the peptidase S26 family.</text>
</comment>
<dbReference type="GO" id="GO:0004252">
    <property type="term" value="F:serine-type endopeptidase activity"/>
    <property type="evidence" value="ECO:0007669"/>
    <property type="project" value="InterPro"/>
</dbReference>
<evidence type="ECO:0000256" key="4">
    <source>
        <dbReference type="ARBA" id="ARBA00013208"/>
    </source>
</evidence>
<dbReference type="InterPro" id="IPR019533">
    <property type="entry name" value="Peptidase_S26"/>
</dbReference>
<dbReference type="InterPro" id="IPR019758">
    <property type="entry name" value="Pept_S26A_signal_pept_1_CS"/>
</dbReference>
<dbReference type="EMBL" id="CP028130">
    <property type="protein sequence ID" value="AZZ56042.1"/>
    <property type="molecule type" value="Genomic_DNA"/>
</dbReference>
<evidence type="ECO:0000256" key="3">
    <source>
        <dbReference type="ARBA" id="ARBA00009370"/>
    </source>
</evidence>
<evidence type="ECO:0000256" key="1">
    <source>
        <dbReference type="ARBA" id="ARBA00000677"/>
    </source>
</evidence>
<organism evidence="9 10">
    <name type="scientific">Rathayibacter iranicus</name>
    <dbReference type="NCBI Taxonomy" id="59737"/>
    <lineage>
        <taxon>Bacteria</taxon>
        <taxon>Bacillati</taxon>
        <taxon>Actinomycetota</taxon>
        <taxon>Actinomycetes</taxon>
        <taxon>Micrococcales</taxon>
        <taxon>Microbacteriaceae</taxon>
        <taxon>Rathayibacter</taxon>
    </lineage>
</organism>
<feature type="transmembrane region" description="Helical" evidence="7">
    <location>
        <begin position="142"/>
        <end position="164"/>
    </location>
</feature>
<dbReference type="GO" id="GO:0005886">
    <property type="term" value="C:plasma membrane"/>
    <property type="evidence" value="ECO:0007669"/>
    <property type="project" value="UniProtKB-SubCell"/>
</dbReference>
<dbReference type="Pfam" id="PF10502">
    <property type="entry name" value="Peptidase_S26"/>
    <property type="match status" value="1"/>
</dbReference>
<comment type="subcellular location">
    <subcellularLocation>
        <location evidence="2">Cell membrane</location>
        <topology evidence="2">Single-pass type II membrane protein</topology>
    </subcellularLocation>
    <subcellularLocation>
        <location evidence="7">Membrane</location>
        <topology evidence="7">Single-pass type II membrane protein</topology>
    </subcellularLocation>
</comment>
<feature type="domain" description="Peptidase S26" evidence="8">
    <location>
        <begin position="147"/>
        <end position="357"/>
    </location>
</feature>
<keyword evidence="5 7" id="KW-0378">Hydrolase</keyword>
<dbReference type="InterPro" id="IPR000223">
    <property type="entry name" value="Pept_S26A_signal_pept_1"/>
</dbReference>
<comment type="catalytic activity">
    <reaction evidence="1 7">
        <text>Cleavage of hydrophobic, N-terminal signal or leader sequences from secreted and periplasmic proteins.</text>
        <dbReference type="EC" id="3.4.21.89"/>
    </reaction>
</comment>
<dbReference type="GO" id="GO:0009003">
    <property type="term" value="F:signal peptidase activity"/>
    <property type="evidence" value="ECO:0007669"/>
    <property type="project" value="UniProtKB-EC"/>
</dbReference>
<dbReference type="GO" id="GO:0006465">
    <property type="term" value="P:signal peptide processing"/>
    <property type="evidence" value="ECO:0007669"/>
    <property type="project" value="InterPro"/>
</dbReference>
<dbReference type="SUPFAM" id="SSF51306">
    <property type="entry name" value="LexA/Signal peptidase"/>
    <property type="match status" value="1"/>
</dbReference>
<evidence type="ECO:0000256" key="5">
    <source>
        <dbReference type="ARBA" id="ARBA00022801"/>
    </source>
</evidence>
<dbReference type="PANTHER" id="PTHR43390:SF1">
    <property type="entry name" value="CHLOROPLAST PROCESSING PEPTIDASE"/>
    <property type="match status" value="1"/>
</dbReference>